<dbReference type="PANTHER" id="PTHR30352">
    <property type="entry name" value="PYRUVATE FORMATE-LYASE-ACTIVATING ENZYME"/>
    <property type="match status" value="1"/>
</dbReference>
<dbReference type="SUPFAM" id="SSF102114">
    <property type="entry name" value="Radical SAM enzymes"/>
    <property type="match status" value="1"/>
</dbReference>
<keyword evidence="12" id="KW-0670">Pyruvate</keyword>
<dbReference type="PANTHER" id="PTHR30352:SF5">
    <property type="entry name" value="PYRUVATE FORMATE-LYASE 1-ACTIVATING ENZYME"/>
    <property type="match status" value="1"/>
</dbReference>
<accession>A0A9D1J0T8</accession>
<gene>
    <name evidence="12" type="primary">pflA</name>
    <name evidence="12" type="ORF">IAA54_02520</name>
</gene>
<evidence type="ECO:0000313" key="12">
    <source>
        <dbReference type="EMBL" id="HIR56515.1"/>
    </source>
</evidence>
<dbReference type="Proteomes" id="UP000886785">
    <property type="component" value="Unassembled WGS sequence"/>
</dbReference>
<dbReference type="GO" id="GO:0043365">
    <property type="term" value="F:[formate-C-acetyltransferase]-activating enzyme activity"/>
    <property type="evidence" value="ECO:0007669"/>
    <property type="project" value="UniProtKB-UniRule"/>
</dbReference>
<evidence type="ECO:0000256" key="4">
    <source>
        <dbReference type="ARBA" id="ARBA00022485"/>
    </source>
</evidence>
<dbReference type="GO" id="GO:0016829">
    <property type="term" value="F:lyase activity"/>
    <property type="evidence" value="ECO:0007669"/>
    <property type="project" value="UniProtKB-KW"/>
</dbReference>
<dbReference type="EC" id="1.97.1.4" evidence="10"/>
<keyword evidence="7 10" id="KW-0560">Oxidoreductase</keyword>
<dbReference type="PROSITE" id="PS51918">
    <property type="entry name" value="RADICAL_SAM"/>
    <property type="match status" value="1"/>
</dbReference>
<dbReference type="GO" id="GO:0005737">
    <property type="term" value="C:cytoplasm"/>
    <property type="evidence" value="ECO:0007669"/>
    <property type="project" value="UniProtKB-SubCell"/>
</dbReference>
<evidence type="ECO:0000256" key="6">
    <source>
        <dbReference type="ARBA" id="ARBA00022723"/>
    </source>
</evidence>
<comment type="caution">
    <text evidence="12">The sequence shown here is derived from an EMBL/GenBank/DDBJ whole genome shotgun (WGS) entry which is preliminary data.</text>
</comment>
<keyword evidence="8 10" id="KW-0408">Iron</keyword>
<dbReference type="InterPro" id="IPR034457">
    <property type="entry name" value="Organic_radical-activating"/>
</dbReference>
<dbReference type="InterPro" id="IPR058240">
    <property type="entry name" value="rSAM_sf"/>
</dbReference>
<keyword evidence="9 10" id="KW-0411">Iron-sulfur</keyword>
<dbReference type="Pfam" id="PF04055">
    <property type="entry name" value="Radical_SAM"/>
    <property type="match status" value="1"/>
</dbReference>
<reference evidence="12" key="2">
    <citation type="journal article" date="2021" name="PeerJ">
        <title>Extensive microbial diversity within the chicken gut microbiome revealed by metagenomics and culture.</title>
        <authorList>
            <person name="Gilroy R."/>
            <person name="Ravi A."/>
            <person name="Getino M."/>
            <person name="Pursley I."/>
            <person name="Horton D.L."/>
            <person name="Alikhan N.F."/>
            <person name="Baker D."/>
            <person name="Gharbi K."/>
            <person name="Hall N."/>
            <person name="Watson M."/>
            <person name="Adriaenssens E.M."/>
            <person name="Foster-Nyarko E."/>
            <person name="Jarju S."/>
            <person name="Secka A."/>
            <person name="Antonio M."/>
            <person name="Oren A."/>
            <person name="Chaudhuri R.R."/>
            <person name="La Ragione R."/>
            <person name="Hildebrand F."/>
            <person name="Pallen M.J."/>
        </authorList>
    </citation>
    <scope>NUCLEOTIDE SEQUENCE</scope>
    <source>
        <strain evidence="12">ChiSjej1B19-7085</strain>
    </source>
</reference>
<dbReference type="NCBIfam" id="TIGR02493">
    <property type="entry name" value="PFLA"/>
    <property type="match status" value="1"/>
</dbReference>
<organism evidence="12 13">
    <name type="scientific">Candidatus Gallacutalibacter pullicola</name>
    <dbReference type="NCBI Taxonomy" id="2840830"/>
    <lineage>
        <taxon>Bacteria</taxon>
        <taxon>Bacillati</taxon>
        <taxon>Bacillota</taxon>
        <taxon>Clostridia</taxon>
        <taxon>Eubacteriales</taxon>
        <taxon>Candidatus Gallacutalibacter</taxon>
    </lineage>
</organism>
<comment type="function">
    <text evidence="1 10">Activation of pyruvate formate-lyase under anaerobic conditions by generation of an organic free radical, using S-adenosylmethionine and reduced flavodoxin as cosubstrates to produce 5'-deoxy-adenosine.</text>
</comment>
<comment type="catalytic activity">
    <reaction evidence="10">
        <text>glycyl-[formate C-acetyltransferase] + reduced [flavodoxin] + S-adenosyl-L-methionine = glycin-2-yl radical-[formate C-acetyltransferase] + semiquinone [flavodoxin] + 5'-deoxyadenosine + L-methionine + H(+)</text>
        <dbReference type="Rhea" id="RHEA:19225"/>
        <dbReference type="Rhea" id="RHEA-COMP:10622"/>
        <dbReference type="Rhea" id="RHEA-COMP:12190"/>
        <dbReference type="Rhea" id="RHEA-COMP:12191"/>
        <dbReference type="Rhea" id="RHEA-COMP:14480"/>
        <dbReference type="ChEBI" id="CHEBI:15378"/>
        <dbReference type="ChEBI" id="CHEBI:17319"/>
        <dbReference type="ChEBI" id="CHEBI:29947"/>
        <dbReference type="ChEBI" id="CHEBI:32722"/>
        <dbReference type="ChEBI" id="CHEBI:57618"/>
        <dbReference type="ChEBI" id="CHEBI:57844"/>
        <dbReference type="ChEBI" id="CHEBI:59789"/>
        <dbReference type="ChEBI" id="CHEBI:140311"/>
        <dbReference type="EC" id="1.97.1.4"/>
    </reaction>
</comment>
<evidence type="ECO:0000256" key="7">
    <source>
        <dbReference type="ARBA" id="ARBA00023002"/>
    </source>
</evidence>
<keyword evidence="12" id="KW-0456">Lyase</keyword>
<evidence type="ECO:0000256" key="8">
    <source>
        <dbReference type="ARBA" id="ARBA00023004"/>
    </source>
</evidence>
<evidence type="ECO:0000313" key="13">
    <source>
        <dbReference type="Proteomes" id="UP000886785"/>
    </source>
</evidence>
<dbReference type="CDD" id="cd01335">
    <property type="entry name" value="Radical_SAM"/>
    <property type="match status" value="1"/>
</dbReference>
<comment type="cofactor">
    <cofactor evidence="10">
        <name>[4Fe-4S] cluster</name>
        <dbReference type="ChEBI" id="CHEBI:49883"/>
    </cofactor>
    <text evidence="10">Binds 1 [4Fe-4S] cluster. The cluster is coordinated with 3 cysteines and an exchangeable S-adenosyl-L-methionine.</text>
</comment>
<dbReference type="AlphaFoldDB" id="A0A9D1J0T8"/>
<dbReference type="InterPro" id="IPR007197">
    <property type="entry name" value="rSAM"/>
</dbReference>
<comment type="subcellular location">
    <subcellularLocation>
        <location evidence="10">Cytoplasm</location>
    </subcellularLocation>
</comment>
<dbReference type="SFLD" id="SFLDG01066">
    <property type="entry name" value="organic_radical-activating_enz"/>
    <property type="match status" value="1"/>
</dbReference>
<dbReference type="Gene3D" id="3.20.20.70">
    <property type="entry name" value="Aldolase class I"/>
    <property type="match status" value="1"/>
</dbReference>
<evidence type="ECO:0000256" key="2">
    <source>
        <dbReference type="ARBA" id="ARBA00009777"/>
    </source>
</evidence>
<keyword evidence="6 10" id="KW-0479">Metal-binding</keyword>
<dbReference type="GO" id="GO:0046872">
    <property type="term" value="F:metal ion binding"/>
    <property type="evidence" value="ECO:0007669"/>
    <property type="project" value="UniProtKB-UniRule"/>
</dbReference>
<keyword evidence="10" id="KW-0963">Cytoplasm</keyword>
<sequence length="248" mass="27764">MTESAFDTPHSLGYIHSVETFGALDGPGIRYVLFLQGCPLRCRYCHNPDTWQAGQGKRMAPRDIVRDILRYRSFIASGGVTISGGEPMLQPEFCLELLRLCRENGLHTAIDTGGGVPLEKCLSCVDEADLILLDIKALDPEECKSLTGKDNAGALDILNRREQLGRDVWIRHVLVPGITLERSRLERLADFLQPYRCVKRVELLPFHKMGAYKWDALGIPFTLADTPEPSSADLQMARKIFTNRNIPV</sequence>
<dbReference type="PIRSF" id="PIRSF000371">
    <property type="entry name" value="PFL_act_enz"/>
    <property type="match status" value="1"/>
</dbReference>
<evidence type="ECO:0000256" key="5">
    <source>
        <dbReference type="ARBA" id="ARBA00022691"/>
    </source>
</evidence>
<dbReference type="InterPro" id="IPR013785">
    <property type="entry name" value="Aldolase_TIM"/>
</dbReference>
<feature type="domain" description="Radical SAM core" evidence="11">
    <location>
        <begin position="24"/>
        <end position="245"/>
    </location>
</feature>
<dbReference type="InterPro" id="IPR001989">
    <property type="entry name" value="Radical_activat_CS"/>
</dbReference>
<protein>
    <recommendedName>
        <fullName evidence="3 10">Pyruvate formate-lyase-activating enzyme</fullName>
        <ecNumber evidence="10">1.97.1.4</ecNumber>
    </recommendedName>
</protein>
<keyword evidence="4 10" id="KW-0004">4Fe-4S</keyword>
<evidence type="ECO:0000256" key="9">
    <source>
        <dbReference type="ARBA" id="ARBA00023014"/>
    </source>
</evidence>
<dbReference type="PROSITE" id="PS01087">
    <property type="entry name" value="RADICAL_ACTIVATING"/>
    <property type="match status" value="1"/>
</dbReference>
<dbReference type="InterPro" id="IPR012839">
    <property type="entry name" value="Organic_radical_activase"/>
</dbReference>
<dbReference type="InterPro" id="IPR012838">
    <property type="entry name" value="PFL1_activating"/>
</dbReference>
<dbReference type="GO" id="GO:0051539">
    <property type="term" value="F:4 iron, 4 sulfur cluster binding"/>
    <property type="evidence" value="ECO:0007669"/>
    <property type="project" value="UniProtKB-UniRule"/>
</dbReference>
<comment type="similarity">
    <text evidence="2 10">Belongs to the organic radical-activating enzymes family.</text>
</comment>
<proteinExistence type="inferred from homology"/>
<keyword evidence="5 10" id="KW-0949">S-adenosyl-L-methionine</keyword>
<evidence type="ECO:0000256" key="1">
    <source>
        <dbReference type="ARBA" id="ARBA00003141"/>
    </source>
</evidence>
<dbReference type="SFLD" id="SFLDS00029">
    <property type="entry name" value="Radical_SAM"/>
    <property type="match status" value="1"/>
</dbReference>
<name>A0A9D1J0T8_9FIRM</name>
<evidence type="ECO:0000259" key="11">
    <source>
        <dbReference type="PROSITE" id="PS51918"/>
    </source>
</evidence>
<evidence type="ECO:0000256" key="3">
    <source>
        <dbReference type="ARBA" id="ARBA00021356"/>
    </source>
</evidence>
<evidence type="ECO:0000256" key="10">
    <source>
        <dbReference type="RuleBase" id="RU362053"/>
    </source>
</evidence>
<dbReference type="EMBL" id="DVHF01000033">
    <property type="protein sequence ID" value="HIR56515.1"/>
    <property type="molecule type" value="Genomic_DNA"/>
</dbReference>
<reference evidence="12" key="1">
    <citation type="submission" date="2020-10" db="EMBL/GenBank/DDBJ databases">
        <authorList>
            <person name="Gilroy R."/>
        </authorList>
    </citation>
    <scope>NUCLEOTIDE SEQUENCE</scope>
    <source>
        <strain evidence="12">ChiSjej1B19-7085</strain>
    </source>
</reference>